<name>A0ABY7ZZA7_9ACTN</name>
<dbReference type="SMART" id="SM00267">
    <property type="entry name" value="GGDEF"/>
    <property type="match status" value="1"/>
</dbReference>
<dbReference type="InterPro" id="IPR043128">
    <property type="entry name" value="Rev_trsase/Diguanyl_cyclase"/>
</dbReference>
<dbReference type="NCBIfam" id="TIGR00254">
    <property type="entry name" value="GGDEF"/>
    <property type="match status" value="1"/>
</dbReference>
<dbReference type="Pfam" id="PF00990">
    <property type="entry name" value="GGDEF"/>
    <property type="match status" value="1"/>
</dbReference>
<organism evidence="3 4">
    <name type="scientific">Micromonospora cathayae</name>
    <dbReference type="NCBI Taxonomy" id="3028804"/>
    <lineage>
        <taxon>Bacteria</taxon>
        <taxon>Bacillati</taxon>
        <taxon>Actinomycetota</taxon>
        <taxon>Actinomycetes</taxon>
        <taxon>Micromonosporales</taxon>
        <taxon>Micromonosporaceae</taxon>
        <taxon>Micromonospora</taxon>
    </lineage>
</organism>
<dbReference type="InterPro" id="IPR050469">
    <property type="entry name" value="Diguanylate_Cyclase"/>
</dbReference>
<dbReference type="CDD" id="cd01949">
    <property type="entry name" value="GGDEF"/>
    <property type="match status" value="1"/>
</dbReference>
<accession>A0ABY7ZZA7</accession>
<evidence type="ECO:0000259" key="2">
    <source>
        <dbReference type="PROSITE" id="PS50887"/>
    </source>
</evidence>
<dbReference type="PANTHER" id="PTHR45138:SF9">
    <property type="entry name" value="DIGUANYLATE CYCLASE DGCM-RELATED"/>
    <property type="match status" value="1"/>
</dbReference>
<keyword evidence="1" id="KW-0175">Coiled coil</keyword>
<feature type="coiled-coil region" evidence="1">
    <location>
        <begin position="18"/>
        <end position="45"/>
    </location>
</feature>
<reference evidence="3 4" key="1">
    <citation type="submission" date="2023-02" db="EMBL/GenBank/DDBJ databases">
        <authorList>
            <person name="Mo P."/>
        </authorList>
    </citation>
    <scope>NUCLEOTIDE SEQUENCE [LARGE SCALE GENOMIC DNA]</scope>
    <source>
        <strain evidence="3 4">HUAS 3</strain>
    </source>
</reference>
<keyword evidence="4" id="KW-1185">Reference proteome</keyword>
<dbReference type="PROSITE" id="PS50887">
    <property type="entry name" value="GGDEF"/>
    <property type="match status" value="1"/>
</dbReference>
<dbReference type="Gene3D" id="3.30.70.270">
    <property type="match status" value="1"/>
</dbReference>
<dbReference type="SUPFAM" id="SSF55073">
    <property type="entry name" value="Nucleotide cyclase"/>
    <property type="match status" value="1"/>
</dbReference>
<dbReference type="RefSeq" id="WP_275034144.1">
    <property type="nucleotide sequence ID" value="NZ_CP118615.1"/>
</dbReference>
<protein>
    <submittedName>
        <fullName evidence="3">GGDEF domain-containing protein</fullName>
    </submittedName>
</protein>
<dbReference type="EMBL" id="CP118615">
    <property type="protein sequence ID" value="WDZ87224.1"/>
    <property type="molecule type" value="Genomic_DNA"/>
</dbReference>
<proteinExistence type="predicted"/>
<evidence type="ECO:0000313" key="3">
    <source>
        <dbReference type="EMBL" id="WDZ87224.1"/>
    </source>
</evidence>
<gene>
    <name evidence="3" type="ORF">PVK37_12850</name>
</gene>
<evidence type="ECO:0000256" key="1">
    <source>
        <dbReference type="SAM" id="Coils"/>
    </source>
</evidence>
<feature type="domain" description="GGDEF" evidence="2">
    <location>
        <begin position="70"/>
        <end position="190"/>
    </location>
</feature>
<dbReference type="PANTHER" id="PTHR45138">
    <property type="entry name" value="REGULATORY COMPONENTS OF SENSORY TRANSDUCTION SYSTEM"/>
    <property type="match status" value="1"/>
</dbReference>
<dbReference type="InterPro" id="IPR029787">
    <property type="entry name" value="Nucleotide_cyclase"/>
</dbReference>
<dbReference type="Proteomes" id="UP001219605">
    <property type="component" value="Chromosome"/>
</dbReference>
<evidence type="ECO:0000313" key="4">
    <source>
        <dbReference type="Proteomes" id="UP001219605"/>
    </source>
</evidence>
<sequence length="218" mass="24239">MHTDRTDKTTTDPIRITFNDLQADLAQARAENADLRAALRAAEHRATHDPLTGLLNRDGLAQAWTWQVDSSDALALIDLNRFKHINDTYGHDTGDRVLVHIAQHLAARYHVVARLGGDELVVIDSTHRLVDLAASWLVPLADGTELPVTGSVGLAGAAPSLRLTLARADAAMYDAKRDGRDGHRDRWFNRRRHPHLRTVEQVEARPRVRLRDTRVGAA</sequence>
<dbReference type="InterPro" id="IPR000160">
    <property type="entry name" value="GGDEF_dom"/>
</dbReference>